<protein>
    <submittedName>
        <fullName evidence="9">Uncharacterized protein</fullName>
    </submittedName>
</protein>
<evidence type="ECO:0000256" key="3">
    <source>
        <dbReference type="ARBA" id="ARBA00005985"/>
    </source>
</evidence>
<dbReference type="Gene3D" id="1.10.357.140">
    <property type="entry name" value="UbiA prenyltransferase"/>
    <property type="match status" value="1"/>
</dbReference>
<dbReference type="Proteomes" id="UP000765509">
    <property type="component" value="Unassembled WGS sequence"/>
</dbReference>
<dbReference type="PANTHER" id="PTHR11048">
    <property type="entry name" value="PRENYLTRANSFERASES"/>
    <property type="match status" value="1"/>
</dbReference>
<evidence type="ECO:0000256" key="8">
    <source>
        <dbReference type="SAM" id="Phobius"/>
    </source>
</evidence>
<feature type="transmembrane region" description="Helical" evidence="8">
    <location>
        <begin position="161"/>
        <end position="178"/>
    </location>
</feature>
<sequence length="364" mass="40956">MHFLPHTFCGHASNSAQSSLSHPADLFPALQEEKISSEDFSPASTSLAEKWMAFKKTGLACLRLARLHTLMAWAIFPAPAIYTIILYHSGRDLHLPDIEKVTGCVRLSVDLIDREFDAQVKRSMRRPLPSGDISVDGALLYIIFQTGLTFILLQALATQEVFLSFVMSAAIFGIYPYLKRWTHYTQLFGSLLITMGVIQGWLFCATTYEPIPGYSPGWLHTAAILKRDWAQILPIFLMEFVYELAHELIYGCQDTEEDITLRLHSLSILCGYKFSRTLGTFLVSCFCFLLAFCSIKADVLVWPCVLIPPVLLVRWTYELDLSIPSECGRWAVTAIKVKVLVTLSLLALFVLKETNMISLLLSCL</sequence>
<evidence type="ECO:0000256" key="7">
    <source>
        <dbReference type="ARBA" id="ARBA00023136"/>
    </source>
</evidence>
<dbReference type="Gene3D" id="1.20.120.1780">
    <property type="entry name" value="UbiA prenyltransferase"/>
    <property type="match status" value="1"/>
</dbReference>
<feature type="transmembrane region" description="Helical" evidence="8">
    <location>
        <begin position="274"/>
        <end position="292"/>
    </location>
</feature>
<dbReference type="InterPro" id="IPR044878">
    <property type="entry name" value="UbiA_sf"/>
</dbReference>
<evidence type="ECO:0000256" key="6">
    <source>
        <dbReference type="ARBA" id="ARBA00022989"/>
    </source>
</evidence>
<keyword evidence="5 8" id="KW-0812">Transmembrane</keyword>
<dbReference type="GO" id="GO:0016765">
    <property type="term" value="F:transferase activity, transferring alkyl or aryl (other than methyl) groups"/>
    <property type="evidence" value="ECO:0007669"/>
    <property type="project" value="InterPro"/>
</dbReference>
<comment type="cofactor">
    <cofactor evidence="1">
        <name>Mg(2+)</name>
        <dbReference type="ChEBI" id="CHEBI:18420"/>
    </cofactor>
</comment>
<keyword evidence="6 8" id="KW-1133">Transmembrane helix</keyword>
<dbReference type="PANTHER" id="PTHR11048:SF28">
    <property type="entry name" value="4-HYDROXYBENZOATE POLYPRENYLTRANSFERASE, MITOCHONDRIAL"/>
    <property type="match status" value="1"/>
</dbReference>
<feature type="transmembrane region" description="Helical" evidence="8">
    <location>
        <begin position="133"/>
        <end position="155"/>
    </location>
</feature>
<feature type="transmembrane region" description="Helical" evidence="8">
    <location>
        <begin position="187"/>
        <end position="208"/>
    </location>
</feature>
<name>A0A9Q3CDD3_9BASI</name>
<evidence type="ECO:0000256" key="2">
    <source>
        <dbReference type="ARBA" id="ARBA00004141"/>
    </source>
</evidence>
<dbReference type="EMBL" id="AVOT02006185">
    <property type="protein sequence ID" value="MBW0480958.1"/>
    <property type="molecule type" value="Genomic_DNA"/>
</dbReference>
<dbReference type="GO" id="GO:0005886">
    <property type="term" value="C:plasma membrane"/>
    <property type="evidence" value="ECO:0007669"/>
    <property type="project" value="TreeGrafter"/>
</dbReference>
<dbReference type="OrthoDB" id="18170at2759"/>
<keyword evidence="7 8" id="KW-0472">Membrane</keyword>
<evidence type="ECO:0000313" key="9">
    <source>
        <dbReference type="EMBL" id="MBW0480958.1"/>
    </source>
</evidence>
<feature type="transmembrane region" description="Helical" evidence="8">
    <location>
        <begin position="70"/>
        <end position="87"/>
    </location>
</feature>
<accession>A0A9Q3CDD3</accession>
<dbReference type="Pfam" id="PF01040">
    <property type="entry name" value="UbiA"/>
    <property type="match status" value="1"/>
</dbReference>
<evidence type="ECO:0000256" key="5">
    <source>
        <dbReference type="ARBA" id="ARBA00022692"/>
    </source>
</evidence>
<comment type="subcellular location">
    <subcellularLocation>
        <location evidence="2">Membrane</location>
        <topology evidence="2">Multi-pass membrane protein</topology>
    </subcellularLocation>
</comment>
<organism evidence="9 10">
    <name type="scientific">Austropuccinia psidii MF-1</name>
    <dbReference type="NCBI Taxonomy" id="1389203"/>
    <lineage>
        <taxon>Eukaryota</taxon>
        <taxon>Fungi</taxon>
        <taxon>Dikarya</taxon>
        <taxon>Basidiomycota</taxon>
        <taxon>Pucciniomycotina</taxon>
        <taxon>Pucciniomycetes</taxon>
        <taxon>Pucciniales</taxon>
        <taxon>Sphaerophragmiaceae</taxon>
        <taxon>Austropuccinia</taxon>
    </lineage>
</organism>
<comment type="caution">
    <text evidence="9">The sequence shown here is derived from an EMBL/GenBank/DDBJ whole genome shotgun (WGS) entry which is preliminary data.</text>
</comment>
<evidence type="ECO:0000256" key="4">
    <source>
        <dbReference type="ARBA" id="ARBA00022679"/>
    </source>
</evidence>
<evidence type="ECO:0000313" key="10">
    <source>
        <dbReference type="Proteomes" id="UP000765509"/>
    </source>
</evidence>
<evidence type="ECO:0000256" key="1">
    <source>
        <dbReference type="ARBA" id="ARBA00001946"/>
    </source>
</evidence>
<keyword evidence="10" id="KW-1185">Reference proteome</keyword>
<keyword evidence="4" id="KW-0808">Transferase</keyword>
<proteinExistence type="inferred from homology"/>
<reference evidence="9" key="1">
    <citation type="submission" date="2021-03" db="EMBL/GenBank/DDBJ databases">
        <title>Draft genome sequence of rust myrtle Austropuccinia psidii MF-1, a brazilian biotype.</title>
        <authorList>
            <person name="Quecine M.C."/>
            <person name="Pachon D.M.R."/>
            <person name="Bonatelli M.L."/>
            <person name="Correr F.H."/>
            <person name="Franceschini L.M."/>
            <person name="Leite T.F."/>
            <person name="Margarido G.R.A."/>
            <person name="Almeida C.A."/>
            <person name="Ferrarezi J.A."/>
            <person name="Labate C.A."/>
        </authorList>
    </citation>
    <scope>NUCLEOTIDE SEQUENCE</scope>
    <source>
        <strain evidence="9">MF-1</strain>
    </source>
</reference>
<dbReference type="InterPro" id="IPR000537">
    <property type="entry name" value="UbiA_prenyltransferase"/>
</dbReference>
<dbReference type="InterPro" id="IPR039653">
    <property type="entry name" value="Prenyltransferase"/>
</dbReference>
<comment type="similarity">
    <text evidence="3">Belongs to the UbiA prenyltransferase family.</text>
</comment>
<dbReference type="AlphaFoldDB" id="A0A9Q3CDD3"/>
<gene>
    <name evidence="9" type="ORF">O181_020673</name>
</gene>
<feature type="transmembrane region" description="Helical" evidence="8">
    <location>
        <begin position="329"/>
        <end position="351"/>
    </location>
</feature>